<reference evidence="9 10" key="1">
    <citation type="submission" date="2018-05" db="EMBL/GenBank/DDBJ databases">
        <title>Genomic Encyclopedia of Archaeal and Bacterial Type Strains, Phase II (KMG-II): from individual species to whole genera.</title>
        <authorList>
            <person name="Goeker M."/>
        </authorList>
    </citation>
    <scope>NUCLEOTIDE SEQUENCE [LARGE SCALE GENOMIC DNA]</scope>
    <source>
        <strain evidence="9 10">DSM 23514</strain>
    </source>
</reference>
<dbReference type="InterPro" id="IPR014710">
    <property type="entry name" value="RmlC-like_jellyroll"/>
</dbReference>
<gene>
    <name evidence="9" type="ORF">LX92_02412</name>
</gene>
<organism evidence="9 10">
    <name type="scientific">Maribacter polysiphoniae</name>
    <dbReference type="NCBI Taxonomy" id="429344"/>
    <lineage>
        <taxon>Bacteria</taxon>
        <taxon>Pseudomonadati</taxon>
        <taxon>Bacteroidota</taxon>
        <taxon>Flavobacteriia</taxon>
        <taxon>Flavobacteriales</taxon>
        <taxon>Flavobacteriaceae</taxon>
        <taxon>Maribacter</taxon>
    </lineage>
</organism>
<dbReference type="Gene3D" id="1.10.10.10">
    <property type="entry name" value="Winged helix-like DNA-binding domain superfamily/Winged helix DNA-binding domain"/>
    <property type="match status" value="1"/>
</dbReference>
<evidence type="ECO:0000259" key="6">
    <source>
        <dbReference type="PROSITE" id="PS50042"/>
    </source>
</evidence>
<dbReference type="PROSITE" id="PS50110">
    <property type="entry name" value="RESPONSE_REGULATORY"/>
    <property type="match status" value="1"/>
</dbReference>
<keyword evidence="1 5" id="KW-0597">Phosphoprotein</keyword>
<dbReference type="GO" id="GO:0000155">
    <property type="term" value="F:phosphorelay sensor kinase activity"/>
    <property type="evidence" value="ECO:0007669"/>
    <property type="project" value="TreeGrafter"/>
</dbReference>
<dbReference type="PROSITE" id="PS50042">
    <property type="entry name" value="CNMP_BINDING_3"/>
    <property type="match status" value="1"/>
</dbReference>
<dbReference type="PANTHER" id="PTHR43547">
    <property type="entry name" value="TWO-COMPONENT HISTIDINE KINASE"/>
    <property type="match status" value="1"/>
</dbReference>
<evidence type="ECO:0000256" key="4">
    <source>
        <dbReference type="ARBA" id="ARBA00023163"/>
    </source>
</evidence>
<protein>
    <submittedName>
        <fullName evidence="9">CRP-like cAMP-binding protein</fullName>
    </submittedName>
</protein>
<keyword evidence="4" id="KW-0804">Transcription</keyword>
<comment type="caution">
    <text evidence="9">The sequence shown here is derived from an EMBL/GenBank/DDBJ whole genome shotgun (WGS) entry which is preliminary data.</text>
</comment>
<evidence type="ECO:0000256" key="3">
    <source>
        <dbReference type="ARBA" id="ARBA00023125"/>
    </source>
</evidence>
<dbReference type="SMART" id="SM00100">
    <property type="entry name" value="cNMP"/>
    <property type="match status" value="1"/>
</dbReference>
<evidence type="ECO:0000313" key="10">
    <source>
        <dbReference type="Proteomes" id="UP000245667"/>
    </source>
</evidence>
<dbReference type="InterPro" id="IPR036388">
    <property type="entry name" value="WH-like_DNA-bd_sf"/>
</dbReference>
<dbReference type="GO" id="GO:0003677">
    <property type="term" value="F:DNA binding"/>
    <property type="evidence" value="ECO:0007669"/>
    <property type="project" value="UniProtKB-KW"/>
</dbReference>
<dbReference type="InterPro" id="IPR036390">
    <property type="entry name" value="WH_DNA-bd_sf"/>
</dbReference>
<feature type="modified residue" description="4-aspartylphosphate" evidence="5">
    <location>
        <position position="62"/>
    </location>
</feature>
<dbReference type="InterPro" id="IPR011006">
    <property type="entry name" value="CheY-like_superfamily"/>
</dbReference>
<dbReference type="Gene3D" id="2.60.120.10">
    <property type="entry name" value="Jelly Rolls"/>
    <property type="match status" value="1"/>
</dbReference>
<dbReference type="PANTHER" id="PTHR43547:SF2">
    <property type="entry name" value="HYBRID SIGNAL TRANSDUCTION HISTIDINE KINASE C"/>
    <property type="match status" value="1"/>
</dbReference>
<evidence type="ECO:0000259" key="8">
    <source>
        <dbReference type="PROSITE" id="PS51063"/>
    </source>
</evidence>
<dbReference type="InterPro" id="IPR018490">
    <property type="entry name" value="cNMP-bd_dom_sf"/>
</dbReference>
<feature type="domain" description="HTH crp-type" evidence="8">
    <location>
        <begin position="285"/>
        <end position="357"/>
    </location>
</feature>
<feature type="domain" description="Cyclic nucleotide-binding" evidence="6">
    <location>
        <begin position="159"/>
        <end position="271"/>
    </location>
</feature>
<accession>A0A316E2Y8</accession>
<evidence type="ECO:0000256" key="1">
    <source>
        <dbReference type="ARBA" id="ARBA00022553"/>
    </source>
</evidence>
<evidence type="ECO:0000256" key="5">
    <source>
        <dbReference type="PROSITE-ProRule" id="PRU00169"/>
    </source>
</evidence>
<evidence type="ECO:0000313" key="9">
    <source>
        <dbReference type="EMBL" id="PWK23083.1"/>
    </source>
</evidence>
<dbReference type="SUPFAM" id="SSF46785">
    <property type="entry name" value="Winged helix' DNA-binding domain"/>
    <property type="match status" value="1"/>
</dbReference>
<dbReference type="InterPro" id="IPR012318">
    <property type="entry name" value="HTH_CRP"/>
</dbReference>
<sequence>MYTNNVTQNAMKKILLIEDHVDVRENTADILALHDYEVVTAENGLIGIEKAKRYLPDLILCDIMMPIKDGYAVLEELSNNPETLGIPFIFLTAKTERTDFRKGMNLGADDYLTKPFEEHELLEAIQTRVKKNDFLRKEFSKSMKGINDFFHDAYNYLNLEHIEKEYHPKLYDKKDFIFREEDGAHTLYFIENGTVKTYKSTESGKEFVTGIYKAGDFIGQLSLLNPKGTYLETAIALDDTEAYAIPKSDFIHLINDKKGVSQKFMEIISSNLIEVQDQLVNMAYSSVRQRVAKALLTLHKKGIIKDSYYEGLDIPREDFAGMIGTATETAIRTLSEFKEEKLITMGHARRIILLDKERLQNIADNY</sequence>
<dbReference type="PROSITE" id="PS51063">
    <property type="entry name" value="HTH_CRP_2"/>
    <property type="match status" value="1"/>
</dbReference>
<feature type="domain" description="Response regulatory" evidence="7">
    <location>
        <begin position="13"/>
        <end position="129"/>
    </location>
</feature>
<dbReference type="Pfam" id="PF00027">
    <property type="entry name" value="cNMP_binding"/>
    <property type="match status" value="1"/>
</dbReference>
<dbReference type="Pfam" id="PF13545">
    <property type="entry name" value="HTH_Crp_2"/>
    <property type="match status" value="1"/>
</dbReference>
<keyword evidence="3" id="KW-0238">DNA-binding</keyword>
<dbReference type="SUPFAM" id="SSF51206">
    <property type="entry name" value="cAMP-binding domain-like"/>
    <property type="match status" value="1"/>
</dbReference>
<dbReference type="SUPFAM" id="SSF52172">
    <property type="entry name" value="CheY-like"/>
    <property type="match status" value="1"/>
</dbReference>
<dbReference type="SMART" id="SM00419">
    <property type="entry name" value="HTH_CRP"/>
    <property type="match status" value="1"/>
</dbReference>
<proteinExistence type="predicted"/>
<dbReference type="Proteomes" id="UP000245667">
    <property type="component" value="Unassembled WGS sequence"/>
</dbReference>
<dbReference type="CDD" id="cd00038">
    <property type="entry name" value="CAP_ED"/>
    <property type="match status" value="1"/>
</dbReference>
<dbReference type="AlphaFoldDB" id="A0A316E2Y8"/>
<evidence type="ECO:0000259" key="7">
    <source>
        <dbReference type="PROSITE" id="PS50110"/>
    </source>
</evidence>
<dbReference type="Pfam" id="PF00072">
    <property type="entry name" value="Response_reg"/>
    <property type="match status" value="1"/>
</dbReference>
<dbReference type="InterPro" id="IPR000595">
    <property type="entry name" value="cNMP-bd_dom"/>
</dbReference>
<evidence type="ECO:0000256" key="2">
    <source>
        <dbReference type="ARBA" id="ARBA00023015"/>
    </source>
</evidence>
<dbReference type="GO" id="GO:0006355">
    <property type="term" value="P:regulation of DNA-templated transcription"/>
    <property type="evidence" value="ECO:0007669"/>
    <property type="project" value="InterPro"/>
</dbReference>
<dbReference type="InterPro" id="IPR001789">
    <property type="entry name" value="Sig_transdc_resp-reg_receiver"/>
</dbReference>
<dbReference type="EMBL" id="QGGQ01000005">
    <property type="protein sequence ID" value="PWK23083.1"/>
    <property type="molecule type" value="Genomic_DNA"/>
</dbReference>
<keyword evidence="2" id="KW-0805">Transcription regulation</keyword>
<dbReference type="Gene3D" id="3.40.50.2300">
    <property type="match status" value="1"/>
</dbReference>
<name>A0A316E2Y8_9FLAO</name>
<dbReference type="SMART" id="SM00448">
    <property type="entry name" value="REC"/>
    <property type="match status" value="1"/>
</dbReference>